<dbReference type="EMBL" id="FUYX01000002">
    <property type="protein sequence ID" value="SKB51826.1"/>
    <property type="molecule type" value="Genomic_DNA"/>
</dbReference>
<feature type="region of interest" description="Disordered" evidence="1">
    <location>
        <begin position="85"/>
        <end position="125"/>
    </location>
</feature>
<reference evidence="2 3" key="1">
    <citation type="submission" date="2017-02" db="EMBL/GenBank/DDBJ databases">
        <authorList>
            <person name="Peterson S.W."/>
        </authorList>
    </citation>
    <scope>NUCLEOTIDE SEQUENCE [LARGE SCALE GENOMIC DNA]</scope>
    <source>
        <strain evidence="2 3">DSM 9653</strain>
    </source>
</reference>
<evidence type="ECO:0000256" key="1">
    <source>
        <dbReference type="SAM" id="MobiDB-lite"/>
    </source>
</evidence>
<gene>
    <name evidence="2" type="ORF">SAMN05660750_01114</name>
</gene>
<protein>
    <submittedName>
        <fullName evidence="2">Uncharacterized protein</fullName>
    </submittedName>
</protein>
<organism evidence="2 3">
    <name type="scientific">Bosea thiooxidans</name>
    <dbReference type="NCBI Taxonomy" id="53254"/>
    <lineage>
        <taxon>Bacteria</taxon>
        <taxon>Pseudomonadati</taxon>
        <taxon>Pseudomonadota</taxon>
        <taxon>Alphaproteobacteria</taxon>
        <taxon>Hyphomicrobiales</taxon>
        <taxon>Boseaceae</taxon>
        <taxon>Bosea</taxon>
    </lineage>
</organism>
<name>A0A1T5BXF1_9HYPH</name>
<proteinExistence type="predicted"/>
<dbReference type="Proteomes" id="UP000190130">
    <property type="component" value="Unassembled WGS sequence"/>
</dbReference>
<accession>A0A1T5BXF1</accession>
<sequence>MSDPRGKKEDGLTVLIPAAPGVCGLPPRLRPAADANRAACRAAGGDNLPLARLRPLARWRAVHLAVQPDGSACPHDAVRLGSLRAAGRPPDRGAKICRTKRPGMRSGDRGRSRLPGAPTRTGNGHCTAEGVSLTGARCQYPTALGADPAGRNLVPGDAACERQWHPRLHQKPGSGDGHITLECRVPSATSLLCKGEASGWFSKEAGHALNRTPFAVSRRAARPAPR</sequence>
<evidence type="ECO:0000313" key="3">
    <source>
        <dbReference type="Proteomes" id="UP000190130"/>
    </source>
</evidence>
<evidence type="ECO:0000313" key="2">
    <source>
        <dbReference type="EMBL" id="SKB51826.1"/>
    </source>
</evidence>
<dbReference type="AlphaFoldDB" id="A0A1T5BXF1"/>